<evidence type="ECO:0000256" key="4">
    <source>
        <dbReference type="ARBA" id="ARBA00022452"/>
    </source>
</evidence>
<dbReference type="EMBL" id="JAASQJ010000001">
    <property type="protein sequence ID" value="NIJ52287.1"/>
    <property type="molecule type" value="Genomic_DNA"/>
</dbReference>
<evidence type="ECO:0000256" key="8">
    <source>
        <dbReference type="SAM" id="Coils"/>
    </source>
</evidence>
<evidence type="ECO:0000256" key="9">
    <source>
        <dbReference type="SAM" id="SignalP"/>
    </source>
</evidence>
<gene>
    <name evidence="10" type="ORF">FHS68_001443</name>
</gene>
<evidence type="ECO:0000256" key="3">
    <source>
        <dbReference type="ARBA" id="ARBA00022448"/>
    </source>
</evidence>
<comment type="similarity">
    <text evidence="2">Belongs to the outer membrane factor (OMF) (TC 1.B.17) family.</text>
</comment>
<comment type="subcellular location">
    <subcellularLocation>
        <location evidence="1">Cell outer membrane</location>
    </subcellularLocation>
</comment>
<feature type="signal peptide" evidence="9">
    <location>
        <begin position="1"/>
        <end position="22"/>
    </location>
</feature>
<feature type="chain" id="PRO_5046049964" evidence="9">
    <location>
        <begin position="23"/>
        <end position="439"/>
    </location>
</feature>
<evidence type="ECO:0000256" key="5">
    <source>
        <dbReference type="ARBA" id="ARBA00022692"/>
    </source>
</evidence>
<dbReference type="SUPFAM" id="SSF56954">
    <property type="entry name" value="Outer membrane efflux proteins (OEP)"/>
    <property type="match status" value="1"/>
</dbReference>
<reference evidence="10 11" key="1">
    <citation type="submission" date="2020-03" db="EMBL/GenBank/DDBJ databases">
        <title>Genomic Encyclopedia of Type Strains, Phase IV (KMG-IV): sequencing the most valuable type-strain genomes for metagenomic binning, comparative biology and taxonomic classification.</title>
        <authorList>
            <person name="Goeker M."/>
        </authorList>
    </citation>
    <scope>NUCLEOTIDE SEQUENCE [LARGE SCALE GENOMIC DNA]</scope>
    <source>
        <strain evidence="10 11">DSM 102865</strain>
    </source>
</reference>
<sequence>MYRPVTLVLNLIAICLSTIGQAQQFSMKQCLEYAELHNPELLLQGSRLSTAELESKAVKSRFLPKLEGSAALYHYWQIPVQVFPGQLLGQPEGSYVPVRLGTPWTGSYGVDATFDLLDASSWQQLRLKALQKQLVGSEWSSLKGELFKNVQMAFWTAQLSRMNVASTTQQYLDYQESHRLISAQFEKGVTDKITVNQSANIMRNLNETVNKAESDFRLALLDLKFWMRYPMSDSILIDRSESFSFGDTVSGPFDPKLLPDDEAYLLKTEIVGRQYSLARSEWYPKLSLISGYSRLGFGQKFDFISNSGWFSSGFVGLKLNIPILDLNKMVFEPKRQKMMMKTTQLERLQYQQEQRRVWLREEILLKEAINSVAVQEENLDSARENQQLSEKKLKNGIISVIELKQLQDELSQVQGKLNSAKLEYLKHYIELHHLQNNQQ</sequence>
<dbReference type="RefSeq" id="WP_167268475.1">
    <property type="nucleotide sequence ID" value="NZ_JAASQJ010000001.1"/>
</dbReference>
<comment type="caution">
    <text evidence="10">The sequence shown here is derived from an EMBL/GenBank/DDBJ whole genome shotgun (WGS) entry which is preliminary data.</text>
</comment>
<evidence type="ECO:0000256" key="1">
    <source>
        <dbReference type="ARBA" id="ARBA00004442"/>
    </source>
</evidence>
<proteinExistence type="inferred from homology"/>
<evidence type="ECO:0000256" key="7">
    <source>
        <dbReference type="ARBA" id="ARBA00023237"/>
    </source>
</evidence>
<accession>A0ABX0UH99</accession>
<keyword evidence="5" id="KW-0812">Transmembrane</keyword>
<evidence type="ECO:0000313" key="10">
    <source>
        <dbReference type="EMBL" id="NIJ52287.1"/>
    </source>
</evidence>
<evidence type="ECO:0000256" key="6">
    <source>
        <dbReference type="ARBA" id="ARBA00023136"/>
    </source>
</evidence>
<keyword evidence="9" id="KW-0732">Signal</keyword>
<keyword evidence="8" id="KW-0175">Coiled coil</keyword>
<name>A0ABX0UH99_9BACT</name>
<dbReference type="PANTHER" id="PTHR30026">
    <property type="entry name" value="OUTER MEMBRANE PROTEIN TOLC"/>
    <property type="match status" value="1"/>
</dbReference>
<dbReference type="Proteomes" id="UP001179181">
    <property type="component" value="Unassembled WGS sequence"/>
</dbReference>
<evidence type="ECO:0000256" key="2">
    <source>
        <dbReference type="ARBA" id="ARBA00007613"/>
    </source>
</evidence>
<organism evidence="10 11">
    <name type="scientific">Dyadobacter arcticus</name>
    <dbReference type="NCBI Taxonomy" id="1078754"/>
    <lineage>
        <taxon>Bacteria</taxon>
        <taxon>Pseudomonadati</taxon>
        <taxon>Bacteroidota</taxon>
        <taxon>Cytophagia</taxon>
        <taxon>Cytophagales</taxon>
        <taxon>Spirosomataceae</taxon>
        <taxon>Dyadobacter</taxon>
    </lineage>
</organism>
<dbReference type="Pfam" id="PF02321">
    <property type="entry name" value="OEP"/>
    <property type="match status" value="1"/>
</dbReference>
<dbReference type="InterPro" id="IPR003423">
    <property type="entry name" value="OMP_efflux"/>
</dbReference>
<keyword evidence="4" id="KW-1134">Transmembrane beta strand</keyword>
<keyword evidence="11" id="KW-1185">Reference proteome</keyword>
<keyword evidence="3" id="KW-0813">Transport</keyword>
<dbReference type="Gene3D" id="1.20.1600.10">
    <property type="entry name" value="Outer membrane efflux proteins (OEP)"/>
    <property type="match status" value="1"/>
</dbReference>
<feature type="coiled-coil region" evidence="8">
    <location>
        <begin position="365"/>
        <end position="423"/>
    </location>
</feature>
<protein>
    <submittedName>
        <fullName evidence="10">Outer membrane protein TolC</fullName>
    </submittedName>
</protein>
<keyword evidence="6" id="KW-0472">Membrane</keyword>
<evidence type="ECO:0000313" key="11">
    <source>
        <dbReference type="Proteomes" id="UP001179181"/>
    </source>
</evidence>
<dbReference type="PANTHER" id="PTHR30026:SF20">
    <property type="entry name" value="OUTER MEMBRANE PROTEIN TOLC"/>
    <property type="match status" value="1"/>
</dbReference>
<keyword evidence="7" id="KW-0998">Cell outer membrane</keyword>
<dbReference type="InterPro" id="IPR051906">
    <property type="entry name" value="TolC-like"/>
</dbReference>